<dbReference type="EMBL" id="CBSZ010000434">
    <property type="protein sequence ID" value="CDH26814.1"/>
    <property type="molecule type" value="Genomic_DNA"/>
</dbReference>
<dbReference type="Proteomes" id="UP000028493">
    <property type="component" value="Unassembled WGS sequence"/>
</dbReference>
<evidence type="ECO:0000313" key="2">
    <source>
        <dbReference type="Proteomes" id="UP000028493"/>
    </source>
</evidence>
<accession>A0A077Q3Z8</accession>
<gene>
    <name evidence="1" type="ORF">XBKB1_950004</name>
</gene>
<dbReference type="HOGENOM" id="CLU_3335031_0_0_6"/>
<organism evidence="1 2">
    <name type="scientific">Xenorhabdus bovienii str. kraussei Becker Underwood</name>
    <dbReference type="NCBI Taxonomy" id="1398204"/>
    <lineage>
        <taxon>Bacteria</taxon>
        <taxon>Pseudomonadati</taxon>
        <taxon>Pseudomonadota</taxon>
        <taxon>Gammaproteobacteria</taxon>
        <taxon>Enterobacterales</taxon>
        <taxon>Morganellaceae</taxon>
        <taxon>Xenorhabdus</taxon>
    </lineage>
</organism>
<proteinExistence type="predicted"/>
<reference evidence="1" key="1">
    <citation type="submission" date="2013-07" db="EMBL/GenBank/DDBJ databases">
        <title>Sub-species coevolution in mutualistic symbiosis.</title>
        <authorList>
            <person name="Murfin K."/>
            <person name="Klassen J."/>
            <person name="Lee M."/>
            <person name="Forst S."/>
            <person name="Stock P."/>
            <person name="Goodrich-Blair H."/>
        </authorList>
    </citation>
    <scope>NUCLEOTIDE SEQUENCE [LARGE SCALE GENOMIC DNA]</scope>
    <source>
        <strain evidence="1">Kraussei Becker Underwood</strain>
    </source>
</reference>
<comment type="caution">
    <text evidence="1">The sequence shown here is derived from an EMBL/GenBank/DDBJ whole genome shotgun (WGS) entry which is preliminary data.</text>
</comment>
<dbReference type="AlphaFoldDB" id="A0A077Q3Z8"/>
<name>A0A077Q3Z8_XENBV</name>
<evidence type="ECO:0000313" key="1">
    <source>
        <dbReference type="EMBL" id="CDH26814.1"/>
    </source>
</evidence>
<protein>
    <submittedName>
        <fullName evidence="1">Uncharacterized protein</fullName>
    </submittedName>
</protein>
<sequence length="38" mass="4545">MTPRHFRDVYRDKCKMWVNVTPVKNGNVQRETEPVLPC</sequence>